<accession>A0A7X5UAW3</accession>
<dbReference type="AlphaFoldDB" id="A0A7X5UAW3"/>
<gene>
    <name evidence="4" type="ORF">HBF25_11160</name>
</gene>
<dbReference type="GO" id="GO:0015074">
    <property type="term" value="P:DNA integration"/>
    <property type="evidence" value="ECO:0007669"/>
    <property type="project" value="InterPro"/>
</dbReference>
<dbReference type="PROSITE" id="PS51898">
    <property type="entry name" value="TYR_RECOMBINASE"/>
    <property type="match status" value="1"/>
</dbReference>
<keyword evidence="5" id="KW-1185">Reference proteome</keyword>
<dbReference type="Proteomes" id="UP000490980">
    <property type="component" value="Unassembled WGS sequence"/>
</dbReference>
<dbReference type="GO" id="GO:0006310">
    <property type="term" value="P:DNA recombination"/>
    <property type="evidence" value="ECO:0007669"/>
    <property type="project" value="UniProtKB-KW"/>
</dbReference>
<protein>
    <submittedName>
        <fullName evidence="4">Site-specific integrase</fullName>
    </submittedName>
</protein>
<feature type="domain" description="Tyr recombinase" evidence="3">
    <location>
        <begin position="313"/>
        <end position="509"/>
    </location>
</feature>
<dbReference type="GO" id="GO:0003677">
    <property type="term" value="F:DNA binding"/>
    <property type="evidence" value="ECO:0007669"/>
    <property type="project" value="InterPro"/>
</dbReference>
<dbReference type="CDD" id="cd01184">
    <property type="entry name" value="INT_C_like_1"/>
    <property type="match status" value="1"/>
</dbReference>
<feature type="compositionally biased region" description="Low complexity" evidence="2">
    <location>
        <begin position="1"/>
        <end position="11"/>
    </location>
</feature>
<dbReference type="SUPFAM" id="SSF56349">
    <property type="entry name" value="DNA breaking-rejoining enzymes"/>
    <property type="match status" value="1"/>
</dbReference>
<evidence type="ECO:0000313" key="4">
    <source>
        <dbReference type="EMBL" id="NII06947.1"/>
    </source>
</evidence>
<dbReference type="InterPro" id="IPR002104">
    <property type="entry name" value="Integrase_catalytic"/>
</dbReference>
<evidence type="ECO:0000259" key="3">
    <source>
        <dbReference type="PROSITE" id="PS51898"/>
    </source>
</evidence>
<sequence length="551" mass="62631">MSEKTAPVVAPRTRRLAPRTPPRPLPPVPPYPHASDLIRSIDAAPAPAVRVRHVGETEDGHRVMTRTAKPIHQIRAVLKRKAIEHAIMTMADDELARIEVESDAPFEPSPSAQHVMAIAEVRRKTLRPAVPVDLTLRPTVDEITRSRRGLSANPTWQHPALVQAGAPQHTGTFVIQSDVTLSDRYPVYVDYLRQKKTSRSSTIGGLWTLRILTELVGDKRLCELGPGDVDVFLHAISVWPPHASKRRDYRLMKAPAVVTKAKRLGDAPIDVGTQQRHIDLLRTFFCWLENRHEVVPGLLKGVRLFSSTDDRGQRRKPFDPHELELLFHPKHDKTFTKPHQYWARFLGYYQGLRVNELSQIYVDDVSLIDGLWCIDVTRDRPGQRLKNNQSRRTLPIHPVLIKNGFLDFVKQAKNWGRVTLFPGLVWGANGPGDTTSDWFNRSFLRRTCGIKAKEKVFHSFRHNFATAGERSGLSDARIAIMLGHSAGDSILRKHYVLRLNLLDMQQSMSNMQFMPLQHLPYVPAQYEQAFEQAAEDEARFERIAEVYDRAA</sequence>
<comment type="caution">
    <text evidence="4">The sequence shown here is derived from an EMBL/GenBank/DDBJ whole genome shotgun (WGS) entry which is preliminary data.</text>
</comment>
<dbReference type="InterPro" id="IPR013762">
    <property type="entry name" value="Integrase-like_cat_sf"/>
</dbReference>
<evidence type="ECO:0000256" key="1">
    <source>
        <dbReference type="ARBA" id="ARBA00023172"/>
    </source>
</evidence>
<name>A0A7X5UAW3_9GAMM</name>
<dbReference type="EMBL" id="JAARLZ010000005">
    <property type="protein sequence ID" value="NII06947.1"/>
    <property type="molecule type" value="Genomic_DNA"/>
</dbReference>
<proteinExistence type="predicted"/>
<dbReference type="RefSeq" id="WP_166948371.1">
    <property type="nucleotide sequence ID" value="NZ_JAARLZ010000005.1"/>
</dbReference>
<evidence type="ECO:0000256" key="2">
    <source>
        <dbReference type="SAM" id="MobiDB-lite"/>
    </source>
</evidence>
<dbReference type="Pfam" id="PF00589">
    <property type="entry name" value="Phage_integrase"/>
    <property type="match status" value="1"/>
</dbReference>
<keyword evidence="1" id="KW-0233">DNA recombination</keyword>
<feature type="compositionally biased region" description="Pro residues" evidence="2">
    <location>
        <begin position="19"/>
        <end position="29"/>
    </location>
</feature>
<reference evidence="4 5" key="1">
    <citation type="submission" date="2020-03" db="EMBL/GenBank/DDBJ databases">
        <authorList>
            <person name="Lai Q."/>
        </authorList>
    </citation>
    <scope>NUCLEOTIDE SEQUENCE [LARGE SCALE GENOMIC DNA]</scope>
    <source>
        <strain evidence="4 5">CCUG 25036</strain>
    </source>
</reference>
<dbReference type="InterPro" id="IPR011010">
    <property type="entry name" value="DNA_brk_join_enz"/>
</dbReference>
<feature type="region of interest" description="Disordered" evidence="2">
    <location>
        <begin position="1"/>
        <end position="29"/>
    </location>
</feature>
<organism evidence="4 5">
    <name type="scientific">Luteibacter anthropi</name>
    <dbReference type="NCBI Taxonomy" id="564369"/>
    <lineage>
        <taxon>Bacteria</taxon>
        <taxon>Pseudomonadati</taxon>
        <taxon>Pseudomonadota</taxon>
        <taxon>Gammaproteobacteria</taxon>
        <taxon>Lysobacterales</taxon>
        <taxon>Rhodanobacteraceae</taxon>
        <taxon>Luteibacter</taxon>
    </lineage>
</organism>
<evidence type="ECO:0000313" key="5">
    <source>
        <dbReference type="Proteomes" id="UP000490980"/>
    </source>
</evidence>
<dbReference type="Gene3D" id="1.10.443.10">
    <property type="entry name" value="Intergrase catalytic core"/>
    <property type="match status" value="1"/>
</dbReference>